<evidence type="ECO:0000259" key="5">
    <source>
        <dbReference type="Pfam" id="PF17432"/>
    </source>
</evidence>
<dbReference type="PANTHER" id="PTHR46322">
    <property type="entry name" value="PUROMYCIN-SENSITIVE AMINOPEPTIDASE"/>
    <property type="match status" value="1"/>
</dbReference>
<feature type="domain" description="Peptidase M1 membrane alanine aminopeptidase" evidence="3">
    <location>
        <begin position="253"/>
        <end position="468"/>
    </location>
</feature>
<evidence type="ECO:0000259" key="3">
    <source>
        <dbReference type="Pfam" id="PF01433"/>
    </source>
</evidence>
<dbReference type="Gene3D" id="3.30.2010.30">
    <property type="match status" value="1"/>
</dbReference>
<dbReference type="RefSeq" id="WP_014809281.1">
    <property type="nucleotide sequence ID" value="NC_018025.1"/>
</dbReference>
<feature type="domain" description="Peptidase M1 alanyl aminopeptidase C-terminal" evidence="5">
    <location>
        <begin position="568"/>
        <end position="868"/>
    </location>
</feature>
<evidence type="ECO:0000259" key="4">
    <source>
        <dbReference type="Pfam" id="PF11940"/>
    </source>
</evidence>
<evidence type="ECO:0000313" key="7">
    <source>
        <dbReference type="EMBL" id="AFM24131.1"/>
    </source>
</evidence>
<dbReference type="InterPro" id="IPR024601">
    <property type="entry name" value="Peptidase_M1_pepN_C"/>
</dbReference>
<evidence type="ECO:0000313" key="8">
    <source>
        <dbReference type="Proteomes" id="UP000006055"/>
    </source>
</evidence>
<dbReference type="Gene3D" id="2.60.40.1840">
    <property type="match status" value="1"/>
</dbReference>
<sequence length="886" mass="100908">MVQDTFKYRKENFGELPVQLNHLTIYLNFLDEYIEATNCLDLTAHFTLNSIELDAKELTIVSVEWTEVSEDSNASRALLYKYNSDQNKLIVELPKQVQAGERFRIRTVTRCIPSDHILEGIYKDSTPPGAPQQYISQCQQWGFQRIMPIFDDCRAKCTMTTTMEASAAYTHLISNGNVSRKHNPTGKPVPKPGDPSRQIITYENPVPMAPYLFIAAAGTWDTLADHVTYGSGRTVGLEYLVPPGRTLNAVIPMEILKQAVLWVEKTQGYEYTGDTYRTITMNKSNFGGMENVGNTTIVTDAALIDDHTLDQLLMYAHAVIVHEFEHNQCGSETTMETPFDVWLNEAYTVDVERMFMADVFDSVFVRLTQIDSIRNPLLGPLAVEDAGYAGRIVREGFNDPDELIDAVTYVKAAEVIRMLRMILGKEAFNRGKELYFNLYKHSNANTDQFFACFEEVSGRSLSRFKENWLYHIGYPTVTAVPHYDPDTRTFTIRFQQESSVPGNFQLPIEVALVGKDGQDISGTQTVFELSQQTDSLMFPNLPEEPAFASLNRSYSFYGVLKEQEVNTDRLRLQARIDPNLFNRVEAVRRLTDRQRIMLLNDPDAKVDSDWLHLYGELLQESSVSPGLKAFFLRIDEQPLNREYAAWYRELVTARQSLMSSVTKSFKPDLVKSFLDVDTYGERHSPKDGIEERILKHVLLDLVAVDDSPESHDLILDHFRKATTAQDKVSALTVLNRSSAPQRREILESIYQAWHPHISGYANYLRIVASGTREDVFEMIEQEKKRPTFNITNPTWCRALFLTMAANTKMIWTDVGIDWITNVIIEFAAFNPFVASRLLNVFQHVKKLKPDLRILVESALRRIVSEVSETVSPTIHGQASAYMSEVQ</sequence>
<dbReference type="InterPro" id="IPR037144">
    <property type="entry name" value="Peptidase_M1_pepN_C_sf"/>
</dbReference>
<dbReference type="KEGG" id="dti:Desti_1419"/>
<keyword evidence="1 7" id="KW-0031">Aminopeptidase</keyword>
<dbReference type="InterPro" id="IPR042097">
    <property type="entry name" value="Aminopeptidase_N-like_N_sf"/>
</dbReference>
<dbReference type="AlphaFoldDB" id="I4C3J0"/>
<dbReference type="EMBL" id="CP003360">
    <property type="protein sequence ID" value="AFM24131.1"/>
    <property type="molecule type" value="Genomic_DNA"/>
</dbReference>
<dbReference type="InterPro" id="IPR012779">
    <property type="entry name" value="Peptidase_M1_pepN"/>
</dbReference>
<feature type="domain" description="Aminopeptidase N-like N-terminal" evidence="6">
    <location>
        <begin position="23"/>
        <end position="212"/>
    </location>
</feature>
<dbReference type="InterPro" id="IPR035414">
    <property type="entry name" value="Peptidase_M1_pepN_Ig-like"/>
</dbReference>
<gene>
    <name evidence="7" type="ordered locus">Desti_1419</name>
</gene>
<keyword evidence="1 7" id="KW-0378">Hydrolase</keyword>
<dbReference type="PANTHER" id="PTHR46322:SF1">
    <property type="entry name" value="PUROMYCIN-SENSITIVE AMINOPEPTIDASE"/>
    <property type="match status" value="1"/>
</dbReference>
<dbReference type="Pfam" id="PF11940">
    <property type="entry name" value="DUF3458"/>
    <property type="match status" value="1"/>
</dbReference>
<dbReference type="SUPFAM" id="SSF63737">
    <property type="entry name" value="Leukotriene A4 hydrolase N-terminal domain"/>
    <property type="match status" value="1"/>
</dbReference>
<evidence type="ECO:0000256" key="2">
    <source>
        <dbReference type="SAM" id="MobiDB-lite"/>
    </source>
</evidence>
<accession>I4C3J0</accession>
<keyword evidence="1 7" id="KW-0645">Protease</keyword>
<dbReference type="Pfam" id="PF17900">
    <property type="entry name" value="Peptidase_M1_N"/>
    <property type="match status" value="1"/>
</dbReference>
<dbReference type="SUPFAM" id="SSF55486">
    <property type="entry name" value="Metalloproteases ('zincins'), catalytic domain"/>
    <property type="match status" value="1"/>
</dbReference>
<evidence type="ECO:0000256" key="1">
    <source>
        <dbReference type="ARBA" id="ARBA00022438"/>
    </source>
</evidence>
<dbReference type="Gene3D" id="1.25.50.10">
    <property type="entry name" value="Peptidase M1, alanyl aminopeptidase, C-terminal domain"/>
    <property type="match status" value="1"/>
</dbReference>
<dbReference type="STRING" id="706587.Desti_1419"/>
<proteinExistence type="predicted"/>
<dbReference type="Proteomes" id="UP000006055">
    <property type="component" value="Chromosome"/>
</dbReference>
<name>I4C3J0_DESTA</name>
<dbReference type="Gene3D" id="2.60.40.1730">
    <property type="entry name" value="tricorn interacting facor f3 domain"/>
    <property type="match status" value="1"/>
</dbReference>
<feature type="domain" description="Peptidase M1 alanyl aminopeptidase Ig-like fold" evidence="4">
    <location>
        <begin position="473"/>
        <end position="562"/>
    </location>
</feature>
<dbReference type="Pfam" id="PF17432">
    <property type="entry name" value="DUF3458_C"/>
    <property type="match status" value="1"/>
</dbReference>
<dbReference type="GO" id="GO:0008270">
    <property type="term" value="F:zinc ion binding"/>
    <property type="evidence" value="ECO:0007669"/>
    <property type="project" value="InterPro"/>
</dbReference>
<reference evidence="8" key="1">
    <citation type="submission" date="2012-06" db="EMBL/GenBank/DDBJ databases">
        <title>Complete sequence of chromosome of Desulfomonile tiedjei DSM 6799.</title>
        <authorList>
            <person name="Lucas S."/>
            <person name="Copeland A."/>
            <person name="Lapidus A."/>
            <person name="Glavina del Rio T."/>
            <person name="Dalin E."/>
            <person name="Tice H."/>
            <person name="Bruce D."/>
            <person name="Goodwin L."/>
            <person name="Pitluck S."/>
            <person name="Peters L."/>
            <person name="Ovchinnikova G."/>
            <person name="Zeytun A."/>
            <person name="Lu M."/>
            <person name="Kyrpides N."/>
            <person name="Mavromatis K."/>
            <person name="Ivanova N."/>
            <person name="Brettin T."/>
            <person name="Detter J.C."/>
            <person name="Han C."/>
            <person name="Larimer F."/>
            <person name="Land M."/>
            <person name="Hauser L."/>
            <person name="Markowitz V."/>
            <person name="Cheng J.-F."/>
            <person name="Hugenholtz P."/>
            <person name="Woyke T."/>
            <person name="Wu D."/>
            <person name="Spring S."/>
            <person name="Schroeder M."/>
            <person name="Brambilla E."/>
            <person name="Klenk H.-P."/>
            <person name="Eisen J.A."/>
        </authorList>
    </citation>
    <scope>NUCLEOTIDE SEQUENCE [LARGE SCALE GENOMIC DNA]</scope>
    <source>
        <strain evidence="8">ATCC 49306 / DSM 6799 / DCB-1</strain>
    </source>
</reference>
<dbReference type="HOGENOM" id="CLU_004958_0_0_7"/>
<dbReference type="InterPro" id="IPR014782">
    <property type="entry name" value="Peptidase_M1_dom"/>
</dbReference>
<dbReference type="InterPro" id="IPR038438">
    <property type="entry name" value="PepN_Ig-like_sf"/>
</dbReference>
<dbReference type="InterPro" id="IPR045357">
    <property type="entry name" value="Aminopeptidase_N-like_N"/>
</dbReference>
<organism evidence="7 8">
    <name type="scientific">Desulfomonile tiedjei (strain ATCC 49306 / DSM 6799 / DCB-1)</name>
    <dbReference type="NCBI Taxonomy" id="706587"/>
    <lineage>
        <taxon>Bacteria</taxon>
        <taxon>Pseudomonadati</taxon>
        <taxon>Thermodesulfobacteriota</taxon>
        <taxon>Desulfomonilia</taxon>
        <taxon>Desulfomonilales</taxon>
        <taxon>Desulfomonilaceae</taxon>
        <taxon>Desulfomonile</taxon>
    </lineage>
</organism>
<evidence type="ECO:0000259" key="6">
    <source>
        <dbReference type="Pfam" id="PF17900"/>
    </source>
</evidence>
<dbReference type="eggNOG" id="COG0308">
    <property type="taxonomic scope" value="Bacteria"/>
</dbReference>
<keyword evidence="8" id="KW-1185">Reference proteome</keyword>
<dbReference type="InterPro" id="IPR027268">
    <property type="entry name" value="Peptidase_M4/M1_CTD_sf"/>
</dbReference>
<dbReference type="Gene3D" id="1.10.390.10">
    <property type="entry name" value="Neutral Protease Domain 2"/>
    <property type="match status" value="1"/>
</dbReference>
<protein>
    <submittedName>
        <fullName evidence="7">Aminopeptidase N</fullName>
    </submittedName>
</protein>
<dbReference type="Pfam" id="PF01433">
    <property type="entry name" value="Peptidase_M1"/>
    <property type="match status" value="1"/>
</dbReference>
<dbReference type="PATRIC" id="fig|706587.4.peg.1625"/>
<dbReference type="OrthoDB" id="9816201at2"/>
<feature type="region of interest" description="Disordered" evidence="2">
    <location>
        <begin position="177"/>
        <end position="196"/>
    </location>
</feature>
<dbReference type="GO" id="GO:0008237">
    <property type="term" value="F:metallopeptidase activity"/>
    <property type="evidence" value="ECO:0007669"/>
    <property type="project" value="InterPro"/>
</dbReference>
<dbReference type="GO" id="GO:0004177">
    <property type="term" value="F:aminopeptidase activity"/>
    <property type="evidence" value="ECO:0007669"/>
    <property type="project" value="UniProtKB-KW"/>
</dbReference>